<gene>
    <name evidence="14" type="primary">rnhB</name>
    <name evidence="18" type="ORF">EM808_01160</name>
</gene>
<evidence type="ECO:0000256" key="7">
    <source>
        <dbReference type="ARBA" id="ARBA00019179"/>
    </source>
</evidence>
<dbReference type="GO" id="GO:0003723">
    <property type="term" value="F:RNA binding"/>
    <property type="evidence" value="ECO:0007669"/>
    <property type="project" value="UniProtKB-UniRule"/>
</dbReference>
<keyword evidence="11 14" id="KW-0255">Endonuclease</keyword>
<dbReference type="GO" id="GO:0005737">
    <property type="term" value="C:cytoplasm"/>
    <property type="evidence" value="ECO:0007669"/>
    <property type="project" value="UniProtKB-SubCell"/>
</dbReference>
<dbReference type="GeneID" id="87615260"/>
<evidence type="ECO:0000256" key="11">
    <source>
        <dbReference type="ARBA" id="ARBA00022759"/>
    </source>
</evidence>
<dbReference type="RefSeq" id="WP_127734623.1">
    <property type="nucleotide sequence ID" value="NZ_CP196002.1"/>
</dbReference>
<dbReference type="Proteomes" id="UP000288024">
    <property type="component" value="Unassembled WGS sequence"/>
</dbReference>
<evidence type="ECO:0000256" key="15">
    <source>
        <dbReference type="PROSITE-ProRule" id="PRU01319"/>
    </source>
</evidence>
<dbReference type="EC" id="3.1.26.4" evidence="6 14"/>
<organism evidence="18 19">
    <name type="scientific">Niallia taxi</name>
    <dbReference type="NCBI Taxonomy" id="2499688"/>
    <lineage>
        <taxon>Bacteria</taxon>
        <taxon>Bacillati</taxon>
        <taxon>Bacillota</taxon>
        <taxon>Bacilli</taxon>
        <taxon>Bacillales</taxon>
        <taxon>Bacillaceae</taxon>
        <taxon>Niallia</taxon>
    </lineage>
</organism>
<dbReference type="GO" id="GO:0030145">
    <property type="term" value="F:manganese ion binding"/>
    <property type="evidence" value="ECO:0007669"/>
    <property type="project" value="UniProtKB-UniRule"/>
</dbReference>
<evidence type="ECO:0000256" key="8">
    <source>
        <dbReference type="ARBA" id="ARBA00022490"/>
    </source>
</evidence>
<keyword evidence="12 14" id="KW-0378">Hydrolase</keyword>
<dbReference type="CDD" id="cd07182">
    <property type="entry name" value="RNase_HII_bacteria_HII_like"/>
    <property type="match status" value="1"/>
</dbReference>
<comment type="catalytic activity">
    <reaction evidence="1 14 15 16">
        <text>Endonucleolytic cleavage to 5'-phosphomonoester.</text>
        <dbReference type="EC" id="3.1.26.4"/>
    </reaction>
</comment>
<evidence type="ECO:0000259" key="17">
    <source>
        <dbReference type="PROSITE" id="PS51975"/>
    </source>
</evidence>
<evidence type="ECO:0000256" key="9">
    <source>
        <dbReference type="ARBA" id="ARBA00022722"/>
    </source>
</evidence>
<keyword evidence="13 14" id="KW-0464">Manganese</keyword>
<evidence type="ECO:0000256" key="16">
    <source>
        <dbReference type="RuleBase" id="RU003515"/>
    </source>
</evidence>
<sequence length="261" mass="29581">MALATLKEIKELLEKITDKHDPYWEQLKEDKRVGVQKLITSWEKQKEKEVQLHNRFIELCIYETEIREQGYTYIAGIDEVGRGPLAGPVVTAAVILPESFYLPGIDDSKKLSEAKREQYYEIIQKQAISIGVGIIEPAEIDRINIYEATKKGMLAAVQNLDQQPDFLLIDAMKLNVPYPSKSIIKGDSKSVSIAAASIIAKVTRDEMMKNLDKEFPAYCFASNMGYGTKEHLLALETEGYTIHHRKSFSPIKEMATRNRGI</sequence>
<evidence type="ECO:0000256" key="5">
    <source>
        <dbReference type="ARBA" id="ARBA00007383"/>
    </source>
</evidence>
<dbReference type="HAMAP" id="MF_00052_B">
    <property type="entry name" value="RNase_HII_B"/>
    <property type="match status" value="1"/>
</dbReference>
<evidence type="ECO:0000313" key="19">
    <source>
        <dbReference type="Proteomes" id="UP000288024"/>
    </source>
</evidence>
<comment type="caution">
    <text evidence="18">The sequence shown here is derived from an EMBL/GenBank/DDBJ whole genome shotgun (WGS) entry which is preliminary data.</text>
</comment>
<dbReference type="GO" id="GO:0004523">
    <property type="term" value="F:RNA-DNA hybrid ribonuclease activity"/>
    <property type="evidence" value="ECO:0007669"/>
    <property type="project" value="UniProtKB-UniRule"/>
</dbReference>
<dbReference type="GO" id="GO:0032299">
    <property type="term" value="C:ribonuclease H2 complex"/>
    <property type="evidence" value="ECO:0007669"/>
    <property type="project" value="TreeGrafter"/>
</dbReference>
<keyword evidence="10 14" id="KW-0479">Metal-binding</keyword>
<dbReference type="FunFam" id="3.30.420.10:FF:000006">
    <property type="entry name" value="Ribonuclease HII"/>
    <property type="match status" value="1"/>
</dbReference>
<dbReference type="InterPro" id="IPR036397">
    <property type="entry name" value="RNaseH_sf"/>
</dbReference>
<keyword evidence="19" id="KW-1185">Reference proteome</keyword>
<accession>A0A3S2TZ43</accession>
<name>A0A3S2TZ43_9BACI</name>
<proteinExistence type="inferred from homology"/>
<dbReference type="PANTHER" id="PTHR10954:SF18">
    <property type="entry name" value="RIBONUCLEASE HII"/>
    <property type="match status" value="1"/>
</dbReference>
<comment type="similarity">
    <text evidence="5 14 16">Belongs to the RNase HII family.</text>
</comment>
<evidence type="ECO:0000256" key="12">
    <source>
        <dbReference type="ARBA" id="ARBA00022801"/>
    </source>
</evidence>
<evidence type="ECO:0000256" key="10">
    <source>
        <dbReference type="ARBA" id="ARBA00022723"/>
    </source>
</evidence>
<feature type="binding site" evidence="14 15">
    <location>
        <position position="79"/>
    </location>
    <ligand>
        <name>a divalent metal cation</name>
        <dbReference type="ChEBI" id="CHEBI:60240"/>
    </ligand>
</feature>
<dbReference type="EMBL" id="RZTZ01000001">
    <property type="protein sequence ID" value="RVT67117.1"/>
    <property type="molecule type" value="Genomic_DNA"/>
</dbReference>
<keyword evidence="9 14" id="KW-0540">Nuclease</keyword>
<evidence type="ECO:0000256" key="1">
    <source>
        <dbReference type="ARBA" id="ARBA00000077"/>
    </source>
</evidence>
<evidence type="ECO:0000256" key="14">
    <source>
        <dbReference type="HAMAP-Rule" id="MF_00052"/>
    </source>
</evidence>
<dbReference type="GO" id="GO:0043137">
    <property type="term" value="P:DNA replication, removal of RNA primer"/>
    <property type="evidence" value="ECO:0007669"/>
    <property type="project" value="TreeGrafter"/>
</dbReference>
<evidence type="ECO:0000256" key="13">
    <source>
        <dbReference type="ARBA" id="ARBA00023211"/>
    </source>
</evidence>
<dbReference type="NCBIfam" id="NF000595">
    <property type="entry name" value="PRK00015.1-3"/>
    <property type="match status" value="1"/>
</dbReference>
<evidence type="ECO:0000256" key="3">
    <source>
        <dbReference type="ARBA" id="ARBA00004065"/>
    </source>
</evidence>
<dbReference type="InterPro" id="IPR022898">
    <property type="entry name" value="RNase_HII"/>
</dbReference>
<feature type="domain" description="RNase H type-2" evidence="17">
    <location>
        <begin position="72"/>
        <end position="260"/>
    </location>
</feature>
<evidence type="ECO:0000256" key="4">
    <source>
        <dbReference type="ARBA" id="ARBA00004496"/>
    </source>
</evidence>
<evidence type="ECO:0000313" key="18">
    <source>
        <dbReference type="EMBL" id="RVT67117.1"/>
    </source>
</evidence>
<dbReference type="Gene3D" id="3.30.420.10">
    <property type="entry name" value="Ribonuclease H-like superfamily/Ribonuclease H"/>
    <property type="match status" value="1"/>
</dbReference>
<dbReference type="Pfam" id="PF01351">
    <property type="entry name" value="RNase_HII"/>
    <property type="match status" value="1"/>
</dbReference>
<comment type="subcellular location">
    <subcellularLocation>
        <location evidence="4 14">Cytoplasm</location>
    </subcellularLocation>
</comment>
<dbReference type="GO" id="GO:0006298">
    <property type="term" value="P:mismatch repair"/>
    <property type="evidence" value="ECO:0007669"/>
    <property type="project" value="TreeGrafter"/>
</dbReference>
<feature type="binding site" evidence="14 15">
    <location>
        <position position="78"/>
    </location>
    <ligand>
        <name>a divalent metal cation</name>
        <dbReference type="ChEBI" id="CHEBI:60240"/>
    </ligand>
</feature>
<dbReference type="AlphaFoldDB" id="A0A3S2TZ43"/>
<evidence type="ECO:0000256" key="2">
    <source>
        <dbReference type="ARBA" id="ARBA00001946"/>
    </source>
</evidence>
<dbReference type="InterPro" id="IPR024567">
    <property type="entry name" value="RNase_HII/HIII_dom"/>
</dbReference>
<comment type="cofactor">
    <cofactor evidence="14 15">
        <name>Mn(2+)</name>
        <dbReference type="ChEBI" id="CHEBI:29035"/>
    </cofactor>
    <cofactor evidence="14 15">
        <name>Mg(2+)</name>
        <dbReference type="ChEBI" id="CHEBI:18420"/>
    </cofactor>
    <text evidence="14 15">Manganese or magnesium. Binds 1 divalent metal ion per monomer in the absence of substrate. May bind a second metal ion after substrate binding.</text>
</comment>
<dbReference type="SUPFAM" id="SSF53098">
    <property type="entry name" value="Ribonuclease H-like"/>
    <property type="match status" value="1"/>
</dbReference>
<evidence type="ECO:0000256" key="6">
    <source>
        <dbReference type="ARBA" id="ARBA00012180"/>
    </source>
</evidence>
<dbReference type="InterPro" id="IPR012337">
    <property type="entry name" value="RNaseH-like_sf"/>
</dbReference>
<dbReference type="NCBIfam" id="NF000594">
    <property type="entry name" value="PRK00015.1-1"/>
    <property type="match status" value="1"/>
</dbReference>
<comment type="function">
    <text evidence="3 14 16">Endonuclease that specifically degrades the RNA of RNA-DNA hybrids.</text>
</comment>
<keyword evidence="8 14" id="KW-0963">Cytoplasm</keyword>
<dbReference type="PANTHER" id="PTHR10954">
    <property type="entry name" value="RIBONUCLEASE H2 SUBUNIT A"/>
    <property type="match status" value="1"/>
</dbReference>
<dbReference type="InterPro" id="IPR001352">
    <property type="entry name" value="RNase_HII/HIII"/>
</dbReference>
<reference evidence="18 19" key="1">
    <citation type="submission" date="2019-01" db="EMBL/GenBank/DDBJ databases">
        <title>Bacillus sp. M5HDSG1-1, whole genome shotgun sequence.</title>
        <authorList>
            <person name="Tuo L."/>
        </authorList>
    </citation>
    <scope>NUCLEOTIDE SEQUENCE [LARGE SCALE GENOMIC DNA]</scope>
    <source>
        <strain evidence="18 19">M5HDSG1-1</strain>
    </source>
</reference>
<feature type="binding site" evidence="14 15">
    <location>
        <position position="170"/>
    </location>
    <ligand>
        <name>a divalent metal cation</name>
        <dbReference type="ChEBI" id="CHEBI:60240"/>
    </ligand>
</feature>
<comment type="cofactor">
    <cofactor evidence="2">
        <name>Mg(2+)</name>
        <dbReference type="ChEBI" id="CHEBI:18420"/>
    </cofactor>
</comment>
<protein>
    <recommendedName>
        <fullName evidence="7 14">Ribonuclease HII</fullName>
        <shortName evidence="14">RNase HII</shortName>
        <ecNumber evidence="6 14">3.1.26.4</ecNumber>
    </recommendedName>
</protein>
<dbReference type="PROSITE" id="PS51975">
    <property type="entry name" value="RNASE_H_2"/>
    <property type="match status" value="1"/>
</dbReference>